<keyword evidence="1" id="KW-0677">Repeat</keyword>
<dbReference type="InterPro" id="IPR036770">
    <property type="entry name" value="Ankyrin_rpt-contain_sf"/>
</dbReference>
<keyword evidence="2 3" id="KW-0040">ANK repeat</keyword>
<dbReference type="Gene3D" id="1.25.40.20">
    <property type="entry name" value="Ankyrin repeat-containing domain"/>
    <property type="match status" value="1"/>
</dbReference>
<dbReference type="SMART" id="SM00248">
    <property type="entry name" value="ANK"/>
    <property type="match status" value="2"/>
</dbReference>
<dbReference type="AlphaFoldDB" id="A0A7S4WAU9"/>
<dbReference type="Pfam" id="PF12796">
    <property type="entry name" value="Ank_2"/>
    <property type="match status" value="1"/>
</dbReference>
<evidence type="ECO:0008006" key="5">
    <source>
        <dbReference type="Google" id="ProtNLM"/>
    </source>
</evidence>
<name>A0A7S4WAU9_9DINO</name>
<sequence>MSDQGALAGFASTPDLAAAVVAALWPSEAAALQMAARDLQARVGVAFSLAWGGLPALQAQLLRAVEAAVGKASTHAVVAAGLRGHGGPWPSWRDAVILLQRCGRGLRAGEGDALAPAVQAGDARAVAWLLEVRADPEAHVEGDLTPLRWAARAGRTSVVEQLLAYRANVNARGRYGYTALMAAAMHGRASTVDVLLAARAEVNTNGDGETAIDLAHRFPEIVSVLTRHVHAYGWVGERRGRAIQ</sequence>
<dbReference type="PROSITE" id="PS50297">
    <property type="entry name" value="ANK_REP_REGION"/>
    <property type="match status" value="2"/>
</dbReference>
<feature type="repeat" description="ANK" evidence="3">
    <location>
        <begin position="175"/>
        <end position="207"/>
    </location>
</feature>
<dbReference type="EMBL" id="HBNR01079989">
    <property type="protein sequence ID" value="CAE4656860.1"/>
    <property type="molecule type" value="Transcribed_RNA"/>
</dbReference>
<dbReference type="PROSITE" id="PS50088">
    <property type="entry name" value="ANK_REPEAT"/>
    <property type="match status" value="2"/>
</dbReference>
<organism evidence="4">
    <name type="scientific">Alexandrium monilatum</name>
    <dbReference type="NCBI Taxonomy" id="311494"/>
    <lineage>
        <taxon>Eukaryota</taxon>
        <taxon>Sar</taxon>
        <taxon>Alveolata</taxon>
        <taxon>Dinophyceae</taxon>
        <taxon>Gonyaulacales</taxon>
        <taxon>Pyrocystaceae</taxon>
        <taxon>Alexandrium</taxon>
    </lineage>
</organism>
<accession>A0A7S4WAU9</accession>
<proteinExistence type="predicted"/>
<dbReference type="SUPFAM" id="SSF48403">
    <property type="entry name" value="Ankyrin repeat"/>
    <property type="match status" value="1"/>
</dbReference>
<gene>
    <name evidence="4" type="ORF">AMON00008_LOCUS57118</name>
</gene>
<dbReference type="PANTHER" id="PTHR24171">
    <property type="entry name" value="ANKYRIN REPEAT DOMAIN-CONTAINING PROTEIN 39-RELATED"/>
    <property type="match status" value="1"/>
</dbReference>
<reference evidence="4" key="1">
    <citation type="submission" date="2021-01" db="EMBL/GenBank/DDBJ databases">
        <authorList>
            <person name="Corre E."/>
            <person name="Pelletier E."/>
            <person name="Niang G."/>
            <person name="Scheremetjew M."/>
            <person name="Finn R."/>
            <person name="Kale V."/>
            <person name="Holt S."/>
            <person name="Cochrane G."/>
            <person name="Meng A."/>
            <person name="Brown T."/>
            <person name="Cohen L."/>
        </authorList>
    </citation>
    <scope>NUCLEOTIDE SEQUENCE</scope>
    <source>
        <strain evidence="4">CCMP3105</strain>
    </source>
</reference>
<feature type="repeat" description="ANK" evidence="3">
    <location>
        <begin position="142"/>
        <end position="174"/>
    </location>
</feature>
<evidence type="ECO:0000256" key="1">
    <source>
        <dbReference type="ARBA" id="ARBA00022737"/>
    </source>
</evidence>
<evidence type="ECO:0000256" key="2">
    <source>
        <dbReference type="ARBA" id="ARBA00023043"/>
    </source>
</evidence>
<evidence type="ECO:0000313" key="4">
    <source>
        <dbReference type="EMBL" id="CAE4656860.1"/>
    </source>
</evidence>
<evidence type="ECO:0000256" key="3">
    <source>
        <dbReference type="PROSITE-ProRule" id="PRU00023"/>
    </source>
</evidence>
<protein>
    <recommendedName>
        <fullName evidence="5">Ankyrin repeat domain-containing protein</fullName>
    </recommendedName>
</protein>
<dbReference type="InterPro" id="IPR002110">
    <property type="entry name" value="Ankyrin_rpt"/>
</dbReference>